<name>A0A7J6MZS5_PEROL</name>
<feature type="non-terminal residue" evidence="1">
    <location>
        <position position="349"/>
    </location>
</feature>
<proteinExistence type="predicted"/>
<evidence type="ECO:0000313" key="1">
    <source>
        <dbReference type="EMBL" id="KAF4676894.1"/>
    </source>
</evidence>
<comment type="caution">
    <text evidence="1">The sequence shown here is derived from an EMBL/GenBank/DDBJ whole genome shotgun (WGS) entry which is preliminary data.</text>
</comment>
<gene>
    <name evidence="1" type="ORF">FOZ60_000473</name>
</gene>
<evidence type="ECO:0000313" key="2">
    <source>
        <dbReference type="Proteomes" id="UP000541610"/>
    </source>
</evidence>
<dbReference type="Proteomes" id="UP000541610">
    <property type="component" value="Unassembled WGS sequence"/>
</dbReference>
<dbReference type="EMBL" id="JABANP010001036">
    <property type="protein sequence ID" value="KAF4676894.1"/>
    <property type="molecule type" value="Genomic_DNA"/>
</dbReference>
<dbReference type="AlphaFoldDB" id="A0A7J6MZS5"/>
<organism evidence="1 2">
    <name type="scientific">Perkinsus olseni</name>
    <name type="common">Perkinsus atlanticus</name>
    <dbReference type="NCBI Taxonomy" id="32597"/>
    <lineage>
        <taxon>Eukaryota</taxon>
        <taxon>Sar</taxon>
        <taxon>Alveolata</taxon>
        <taxon>Perkinsozoa</taxon>
        <taxon>Perkinsea</taxon>
        <taxon>Perkinsida</taxon>
        <taxon>Perkinsidae</taxon>
        <taxon>Perkinsus</taxon>
    </lineage>
</organism>
<sequence>VNPSKREYDVSCSFLNRTPGHLISALAVISSEAYDWPDKIFSIFAMNATDDPSEEGDFTLLAETTSSPGIHIDYRTYRDGTKYFRFKTDDREDGAYWYERGSEKDASAKDEMYRTVVWMNRRWERGCYIGYKPPGVPFKVYVKKRFPPPSEGRSYLALAVKVTDSSQPMAVYISYVDGTWEFKFREGEERFWYDEGEEQSVHASMGKMNPFYHVLSNIKTKFDMGENSLPCRKIADYIEQNAVPGRFQNIVISSKEVQEERACAEMRSFYHDLIRRHQRPVQKGVVAFGAHQPNARRRVFELLSNFQALEMLVEAEEADGATGGLYPSQGKAVHVTMAMEGVGGCLAHE</sequence>
<accession>A0A7J6MZS5</accession>
<protein>
    <submittedName>
        <fullName evidence="1">Uncharacterized protein</fullName>
    </submittedName>
</protein>
<reference evidence="1 2" key="1">
    <citation type="submission" date="2020-04" db="EMBL/GenBank/DDBJ databases">
        <title>Perkinsus olseni comparative genomics.</title>
        <authorList>
            <person name="Bogema D.R."/>
        </authorList>
    </citation>
    <scope>NUCLEOTIDE SEQUENCE [LARGE SCALE GENOMIC DNA]</scope>
    <source>
        <strain evidence="1">00978-12</strain>
    </source>
</reference>